<evidence type="ECO:0000256" key="1">
    <source>
        <dbReference type="SAM" id="MobiDB-lite"/>
    </source>
</evidence>
<dbReference type="HOGENOM" id="CLU_378564_0_0_1"/>
<feature type="region of interest" description="Disordered" evidence="1">
    <location>
        <begin position="650"/>
        <end position="678"/>
    </location>
</feature>
<reference evidence="2 3" key="1">
    <citation type="submission" date="2015-01" db="EMBL/GenBank/DDBJ databases">
        <title>The Genome Sequence of Exophiala xenobiotica CBS118157.</title>
        <authorList>
            <consortium name="The Broad Institute Genomics Platform"/>
            <person name="Cuomo C."/>
            <person name="de Hoog S."/>
            <person name="Gorbushina A."/>
            <person name="Stielow B."/>
            <person name="Teixiera M."/>
            <person name="Abouelleil A."/>
            <person name="Chapman S.B."/>
            <person name="Priest M."/>
            <person name="Young S.K."/>
            <person name="Wortman J."/>
            <person name="Nusbaum C."/>
            <person name="Birren B."/>
        </authorList>
    </citation>
    <scope>NUCLEOTIDE SEQUENCE [LARGE SCALE GENOMIC DNA]</scope>
    <source>
        <strain evidence="2 3">CBS 118157</strain>
    </source>
</reference>
<dbReference type="GeneID" id="25324758"/>
<dbReference type="RefSeq" id="XP_013318905.1">
    <property type="nucleotide sequence ID" value="XM_013463451.1"/>
</dbReference>
<evidence type="ECO:0000313" key="2">
    <source>
        <dbReference type="EMBL" id="KIW58321.1"/>
    </source>
</evidence>
<protein>
    <submittedName>
        <fullName evidence="2">Uncharacterized protein</fullName>
    </submittedName>
</protein>
<dbReference type="Proteomes" id="UP000054342">
    <property type="component" value="Unassembled WGS sequence"/>
</dbReference>
<dbReference type="EMBL" id="KN847318">
    <property type="protein sequence ID" value="KIW58321.1"/>
    <property type="molecule type" value="Genomic_DNA"/>
</dbReference>
<proteinExistence type="predicted"/>
<name>A0A0D2C0R8_9EURO</name>
<sequence length="732" mass="82475">MNNLPVAEAAAADYLPNLGTVTTDDVAQNPFFPLPPEFYSDNIHIEQNPEEFYTIQTEQASLVTHLNGFQHVTPYWSGEYLPWRSRTNVLESQNENHGACGSSGFSQVGPYVANPFIAVGQDIQRQGVLEQATIDQTRRERRCLGCQDDNGNRHCVGFPLCQRCIKTTGLKSPPSRLTKASYLNWKLWFSVCQSLGQHVPSEWTIWDEIPSYDVGEEDSVIIEAEFEDRGTQRNITRTRPIVYAPWLRGTQTDPFGPPGDDDGVRIRQPAISLSQYDEFVKDSMLKKLYPSEPGRRLSKDEHALQSAVTYFTGYFSLLKNLESTWIDCTAFVADTIGRNIAAEMIYLIVFRLVMLFSRIVSLIETLQQKNLHRNHPGIALQALEVIYRVMKSLQSTSWNVPETHVLHPLRQLEQDFLEKSSVMHAHIQAFQCYLSGIDKLACRTLLPPIIRFTRAEGHKCFPRHLLVTVHKHKSGDRGFAYLGFNPFPLIGDGYTKRSIMDLLTKSDQDMTTDILNGVIGSRPHLPEYLVNEDNTKVIRQIATLEYDVQHCSRDTITSIGGPTFQTLNDRQAFDVPKAPRSHADTVDSSVSDAKSSSSCQIFRDGWQGLLEKEHPEIIPAWLFDHSNSLDSADDHACDKANDPRDEALARALGKRRTTRARSEGQSESGTMQPLQSNNRRKAIASYGGMWPGFGEEDMKVEVEAGDEFDMQGSERVSQDRPCQPCAIVTLMG</sequence>
<evidence type="ECO:0000313" key="3">
    <source>
        <dbReference type="Proteomes" id="UP000054342"/>
    </source>
</evidence>
<organism evidence="2 3">
    <name type="scientific">Exophiala xenobiotica</name>
    <dbReference type="NCBI Taxonomy" id="348802"/>
    <lineage>
        <taxon>Eukaryota</taxon>
        <taxon>Fungi</taxon>
        <taxon>Dikarya</taxon>
        <taxon>Ascomycota</taxon>
        <taxon>Pezizomycotina</taxon>
        <taxon>Eurotiomycetes</taxon>
        <taxon>Chaetothyriomycetidae</taxon>
        <taxon>Chaetothyriales</taxon>
        <taxon>Herpotrichiellaceae</taxon>
        <taxon>Exophiala</taxon>
    </lineage>
</organism>
<gene>
    <name evidence="2" type="ORF">PV05_02850</name>
</gene>
<keyword evidence="3" id="KW-1185">Reference proteome</keyword>
<dbReference type="AlphaFoldDB" id="A0A0D2C0R8"/>
<dbReference type="OrthoDB" id="4155938at2759"/>
<accession>A0A0D2C0R8</accession>
<feature type="compositionally biased region" description="Polar residues" evidence="1">
    <location>
        <begin position="663"/>
        <end position="677"/>
    </location>
</feature>